<dbReference type="EMBL" id="JALQCW010000057">
    <property type="protein sequence ID" value="MCK9800028.1"/>
    <property type="molecule type" value="Genomic_DNA"/>
</dbReference>
<name>A0A9X1YXD7_9PSED</name>
<evidence type="ECO:0000313" key="2">
    <source>
        <dbReference type="EMBL" id="MCK9800028.1"/>
    </source>
</evidence>
<dbReference type="RefSeq" id="WP_268266095.1">
    <property type="nucleotide sequence ID" value="NZ_JALQCW010000057.1"/>
</dbReference>
<keyword evidence="1" id="KW-1133">Transmembrane helix</keyword>
<gene>
    <name evidence="2" type="ORF">M1B34_20590</name>
</gene>
<sequence>MPLKRIYLALAASTLAAAGVALYLYLAPGPEQILENTYRERYHQAEALGDPELEKRAIQQLQDWYKEQRQALVLDRPPEEARHSLDANALIEQYPDLSIAAQRWLGSLFFKNYPRQASASTLIIGSPFIRDYPVKPLFPATLDWDSASLADGRVIALGNTVAETGVSLIKVNPGVFELHDRQKGQPAPDSEHRPPVVALNGHVEIVIPSQVQVFSFSPKDVGSTRTQGNLSVTLLKVGPYSAEFELHNSAALAPELSERGLDPLVIQAQDRDGNYLKAEGSIEKAPQQRAFEDQQLQTLLQQPSYDPGFFDRQRQQLAAFHRGQASRYKKQYFSGELASLKVTALDFSAAKVERQTLKTAVDTFAPTLVGKTLQPMPATAVVYDERIAEQTGRYAMSEEEHRQSVKVQSELVSVRYARIRFRSDLPFDWKIPGRPIDRKVDFYTQDKLGRHGDLMDVSPNVYDVDPYEGWISYSPADFRREPAFAKGTMTLIHPKVEKTLYPVDALPPGMRLQGNALIIESKPFPKERWRFFARDSQGRYLRKIHQVSHLDKAYGSAMFDVQYYYGEPATIEAYKLVSISPLLYDYDIELQKPENPCYVTDNVVMAGCL</sequence>
<proteinExistence type="predicted"/>
<comment type="caution">
    <text evidence="2">The sequence shown here is derived from an EMBL/GenBank/DDBJ whole genome shotgun (WGS) entry which is preliminary data.</text>
</comment>
<keyword evidence="1" id="KW-0472">Membrane</keyword>
<protein>
    <submittedName>
        <fullName evidence="2">Uncharacterized protein</fullName>
    </submittedName>
</protein>
<keyword evidence="1" id="KW-0812">Transmembrane</keyword>
<reference evidence="2 3" key="2">
    <citation type="journal article" date="2023" name="Plant Pathol.">
        <title>Dismantling and reorganizing Pseudomonas marginalis sensu#lato.</title>
        <authorList>
            <person name="Sawada H."/>
            <person name="Fujikawa T."/>
            <person name="Satou M."/>
        </authorList>
    </citation>
    <scope>NUCLEOTIDE SEQUENCE [LARGE SCALE GENOMIC DNA]</scope>
    <source>
        <strain evidence="2 3">MAFF 302030</strain>
    </source>
</reference>
<reference evidence="2 3" key="1">
    <citation type="journal article" date="2022" name="Int. J. Syst. Evol. Microbiol.">
        <title>Pseudomonas aegrilactucae sp. nov. and Pseudomonas morbosilactucae sp. nov., pathogens causing bacterial rot of lettuce in Japan.</title>
        <authorList>
            <person name="Sawada H."/>
            <person name="Fujikawa T."/>
            <person name="Satou M."/>
        </authorList>
    </citation>
    <scope>NUCLEOTIDE SEQUENCE [LARGE SCALE GENOMIC DNA]</scope>
    <source>
        <strain evidence="2 3">MAFF 302030</strain>
    </source>
</reference>
<evidence type="ECO:0000313" key="3">
    <source>
        <dbReference type="Proteomes" id="UP001155059"/>
    </source>
</evidence>
<dbReference type="AlphaFoldDB" id="A0A9X1YXD7"/>
<feature type="transmembrane region" description="Helical" evidence="1">
    <location>
        <begin position="7"/>
        <end position="26"/>
    </location>
</feature>
<organism evidence="2 3">
    <name type="scientific">Pseudomonas morbosilactucae</name>
    <dbReference type="NCBI Taxonomy" id="2938197"/>
    <lineage>
        <taxon>Bacteria</taxon>
        <taxon>Pseudomonadati</taxon>
        <taxon>Pseudomonadota</taxon>
        <taxon>Gammaproteobacteria</taxon>
        <taxon>Pseudomonadales</taxon>
        <taxon>Pseudomonadaceae</taxon>
        <taxon>Pseudomonas</taxon>
    </lineage>
</organism>
<evidence type="ECO:0000256" key="1">
    <source>
        <dbReference type="SAM" id="Phobius"/>
    </source>
</evidence>
<accession>A0A9X1YXD7</accession>
<dbReference type="Proteomes" id="UP001155059">
    <property type="component" value="Unassembled WGS sequence"/>
</dbReference>